<dbReference type="AlphaFoldDB" id="A0AA86TYW2"/>
<sequence length="153" mass="17774">MKRLAPRILQPLKSPNASHTSLLTSSYFKKETNSITVESILEDYSQLFSTQKGVSKIESVVGLLQFLQIMLIPYTQDSTQNGFHIPRTDLKCEAKKQRKNEQISNFDFLIMLQIRILSLKSYGGYYRVSYTNLSNNFPCVFEDEFQWSWQLDS</sequence>
<dbReference type="Proteomes" id="UP001642409">
    <property type="component" value="Unassembled WGS sequence"/>
</dbReference>
<evidence type="ECO:0000313" key="1">
    <source>
        <dbReference type="EMBL" id="CAI9935005.1"/>
    </source>
</evidence>
<evidence type="ECO:0000313" key="2">
    <source>
        <dbReference type="EMBL" id="CAL6020091.1"/>
    </source>
</evidence>
<dbReference type="EMBL" id="CAXDID020000084">
    <property type="protein sequence ID" value="CAL6020091.1"/>
    <property type="molecule type" value="Genomic_DNA"/>
</dbReference>
<evidence type="ECO:0000313" key="3">
    <source>
        <dbReference type="Proteomes" id="UP001642409"/>
    </source>
</evidence>
<dbReference type="EMBL" id="CATOUU010000590">
    <property type="protein sequence ID" value="CAI9935005.1"/>
    <property type="molecule type" value="Genomic_DNA"/>
</dbReference>
<reference evidence="1" key="1">
    <citation type="submission" date="2023-06" db="EMBL/GenBank/DDBJ databases">
        <authorList>
            <person name="Kurt Z."/>
        </authorList>
    </citation>
    <scope>NUCLEOTIDE SEQUENCE</scope>
</reference>
<proteinExistence type="predicted"/>
<reference evidence="2 3" key="2">
    <citation type="submission" date="2024-07" db="EMBL/GenBank/DDBJ databases">
        <authorList>
            <person name="Akdeniz Z."/>
        </authorList>
    </citation>
    <scope>NUCLEOTIDE SEQUENCE [LARGE SCALE GENOMIC DNA]</scope>
</reference>
<gene>
    <name evidence="1" type="ORF">HINF_LOCUS22650</name>
    <name evidence="2" type="ORF">HINF_LOCUS27265</name>
</gene>
<accession>A0AA86TYW2</accession>
<organism evidence="1">
    <name type="scientific">Hexamita inflata</name>
    <dbReference type="NCBI Taxonomy" id="28002"/>
    <lineage>
        <taxon>Eukaryota</taxon>
        <taxon>Metamonada</taxon>
        <taxon>Diplomonadida</taxon>
        <taxon>Hexamitidae</taxon>
        <taxon>Hexamitinae</taxon>
        <taxon>Hexamita</taxon>
    </lineage>
</organism>
<protein>
    <submittedName>
        <fullName evidence="2">Hypothetical_protein</fullName>
    </submittedName>
</protein>
<keyword evidence="3" id="KW-1185">Reference proteome</keyword>
<name>A0AA86TYW2_9EUKA</name>
<comment type="caution">
    <text evidence="1">The sequence shown here is derived from an EMBL/GenBank/DDBJ whole genome shotgun (WGS) entry which is preliminary data.</text>
</comment>